<dbReference type="OrthoDB" id="7831317at2"/>
<protein>
    <recommendedName>
        <fullName evidence="2">SseB protein N-terminal domain-containing protein</fullName>
    </recommendedName>
</protein>
<dbReference type="InterPro" id="IPR009839">
    <property type="entry name" value="SseB_N"/>
</dbReference>
<reference evidence="3 4" key="1">
    <citation type="submission" date="2018-03" db="EMBL/GenBank/DDBJ databases">
        <title>Rhodobacter veldkampii.</title>
        <authorList>
            <person name="Meyer T.E."/>
            <person name="Miller S."/>
            <person name="Lodha T."/>
            <person name="Gandham S."/>
            <person name="Chintalapati S."/>
            <person name="Chintalapati V.R."/>
        </authorList>
    </citation>
    <scope>NUCLEOTIDE SEQUENCE [LARGE SCALE GENOMIC DNA]</scope>
    <source>
        <strain evidence="3 4">DSM 11550</strain>
    </source>
</reference>
<proteinExistence type="predicted"/>
<dbReference type="EMBL" id="PZKF01000016">
    <property type="protein sequence ID" value="PTE17579.1"/>
    <property type="molecule type" value="Genomic_DNA"/>
</dbReference>
<accession>A0A2T4JI44</accession>
<sequence>MTTVTPFDLAHKATQDAPEDDAARLALYECLADSELFLLLAEETDDQSLAPALIETEEGQFLMAFDLEERLTAFTGKEAPYAALPGRVIVGQLAGQGIGLGINLGVAESAILMPPEAVDWLAGMLAEAAPEADEGWPDYFLAPNLSEAVLDRLAAKLAPFGAVVPEAFLAGVGWEDGRQGHILAFETLPDAAGPEAEPALAKAVSEALAFAGLEGEEIAVVFLPADDPARPTLVEIGWRVVLVPAETAEEAEAPKGPGMDPDRPPVLR</sequence>
<feature type="region of interest" description="Disordered" evidence="1">
    <location>
        <begin position="249"/>
        <end position="268"/>
    </location>
</feature>
<evidence type="ECO:0000259" key="2">
    <source>
        <dbReference type="Pfam" id="PF07179"/>
    </source>
</evidence>
<keyword evidence="4" id="KW-1185">Reference proteome</keyword>
<evidence type="ECO:0000313" key="3">
    <source>
        <dbReference type="EMBL" id="PTE17579.1"/>
    </source>
</evidence>
<gene>
    <name evidence="3" type="ORF">C5F46_08645</name>
</gene>
<comment type="caution">
    <text evidence="3">The sequence shown here is derived from an EMBL/GenBank/DDBJ whole genome shotgun (WGS) entry which is preliminary data.</text>
</comment>
<name>A0A2T4JI44_9RHOB</name>
<evidence type="ECO:0000313" key="4">
    <source>
        <dbReference type="Proteomes" id="UP000241899"/>
    </source>
</evidence>
<evidence type="ECO:0000256" key="1">
    <source>
        <dbReference type="SAM" id="MobiDB-lite"/>
    </source>
</evidence>
<dbReference type="Proteomes" id="UP000241899">
    <property type="component" value="Unassembled WGS sequence"/>
</dbReference>
<dbReference type="RefSeq" id="WP_107324960.1">
    <property type="nucleotide sequence ID" value="NZ_NHSP01000081.1"/>
</dbReference>
<feature type="domain" description="SseB protein N-terminal" evidence="2">
    <location>
        <begin position="18"/>
        <end position="118"/>
    </location>
</feature>
<organism evidence="3 4">
    <name type="scientific">Phaeovulum veldkampii DSM 11550</name>
    <dbReference type="NCBI Taxonomy" id="1185920"/>
    <lineage>
        <taxon>Bacteria</taxon>
        <taxon>Pseudomonadati</taxon>
        <taxon>Pseudomonadota</taxon>
        <taxon>Alphaproteobacteria</taxon>
        <taxon>Rhodobacterales</taxon>
        <taxon>Paracoccaceae</taxon>
        <taxon>Phaeovulum</taxon>
    </lineage>
</organism>
<dbReference type="AlphaFoldDB" id="A0A2T4JI44"/>
<dbReference type="Pfam" id="PF07179">
    <property type="entry name" value="SseB"/>
    <property type="match status" value="1"/>
</dbReference>